<proteinExistence type="predicted"/>
<feature type="non-terminal residue" evidence="8">
    <location>
        <position position="457"/>
    </location>
</feature>
<comment type="subcellular location">
    <subcellularLocation>
        <location evidence="1">Membrane</location>
        <topology evidence="1">Multi-pass membrane protein</topology>
    </subcellularLocation>
</comment>
<dbReference type="Proteomes" id="UP000094455">
    <property type="component" value="Unassembled WGS sequence"/>
</dbReference>
<evidence type="ECO:0000313" key="8">
    <source>
        <dbReference type="EMBL" id="ODQ44133.1"/>
    </source>
</evidence>
<feature type="transmembrane region" description="Helical" evidence="6">
    <location>
        <begin position="392"/>
        <end position="415"/>
    </location>
</feature>
<keyword evidence="4 6" id="KW-1133">Transmembrane helix</keyword>
<sequence>IRNVVPLEKRNVFVVYTLILLATSLDNMNTSAAFTMSNDIEKAFNTDSSTASWVLSGYALTLGSFILITGKLADVIGPHNIFLAGLGIIWICSLICACIPHTSIVALIVFRALKGIGASALVPSTVAIAANYFTGDYAKYLSPALAGFLIALTGVFGVGVTLGGAFSETNVGYRGFFWFVFAYAFVIDLTLLFIIIPVDKTEGHKRMKLKNIDFFGGFLVITGVLLIILGLTEGAENWRSPKAYVPLIVGVFTFLSSLGFETIYLKRFQRKNQNLDKSADWRLQVELLFPPEIIKIPNFLPILIQCGMYYATFSMVMVIGINYYTYIEKESPIIVAMKVLPLPVGMVFGALVYRASYYNRVGLKNMLILSSLLTLGMAIWFSRITYKTSHSYWKYGFISLFIYGYGINMFFNIYYSVVVSNTPLHLQGVVNGIFQTCGQVLLAIGNALVPSILGNLE</sequence>
<name>A0A1E3NFL5_9ASCO</name>
<feature type="transmembrane region" description="Helical" evidence="6">
    <location>
        <begin position="176"/>
        <end position="199"/>
    </location>
</feature>
<feature type="transmembrane region" description="Helical" evidence="6">
    <location>
        <begin position="333"/>
        <end position="353"/>
    </location>
</feature>
<reference evidence="8 9" key="1">
    <citation type="journal article" date="2016" name="Proc. Natl. Acad. Sci. U.S.A.">
        <title>Comparative genomics of biotechnologically important yeasts.</title>
        <authorList>
            <person name="Riley R."/>
            <person name="Haridas S."/>
            <person name="Wolfe K.H."/>
            <person name="Lopes M.R."/>
            <person name="Hittinger C.T."/>
            <person name="Goeker M."/>
            <person name="Salamov A.A."/>
            <person name="Wisecaver J.H."/>
            <person name="Long T.M."/>
            <person name="Calvey C.H."/>
            <person name="Aerts A.L."/>
            <person name="Barry K.W."/>
            <person name="Choi C."/>
            <person name="Clum A."/>
            <person name="Coughlan A.Y."/>
            <person name="Deshpande S."/>
            <person name="Douglass A.P."/>
            <person name="Hanson S.J."/>
            <person name="Klenk H.-P."/>
            <person name="LaButti K.M."/>
            <person name="Lapidus A."/>
            <person name="Lindquist E.A."/>
            <person name="Lipzen A.M."/>
            <person name="Meier-Kolthoff J.P."/>
            <person name="Ohm R.A."/>
            <person name="Otillar R.P."/>
            <person name="Pangilinan J.L."/>
            <person name="Peng Y."/>
            <person name="Rokas A."/>
            <person name="Rosa C.A."/>
            <person name="Scheuner C."/>
            <person name="Sibirny A.A."/>
            <person name="Slot J.C."/>
            <person name="Stielow J.B."/>
            <person name="Sun H."/>
            <person name="Kurtzman C.P."/>
            <person name="Blackwell M."/>
            <person name="Grigoriev I.V."/>
            <person name="Jeffries T.W."/>
        </authorList>
    </citation>
    <scope>NUCLEOTIDE SEQUENCE [LARGE SCALE GENOMIC DNA]</scope>
    <source>
        <strain evidence="8 9">NRRL Y-2026</strain>
    </source>
</reference>
<feature type="transmembrane region" description="Helical" evidence="6">
    <location>
        <begin position="211"/>
        <end position="231"/>
    </location>
</feature>
<dbReference type="AlphaFoldDB" id="A0A1E3NFL5"/>
<keyword evidence="3 6" id="KW-0812">Transmembrane</keyword>
<evidence type="ECO:0000256" key="6">
    <source>
        <dbReference type="SAM" id="Phobius"/>
    </source>
</evidence>
<dbReference type="Gene3D" id="1.20.1720.10">
    <property type="entry name" value="Multidrug resistance protein D"/>
    <property type="match status" value="1"/>
</dbReference>
<evidence type="ECO:0000256" key="5">
    <source>
        <dbReference type="ARBA" id="ARBA00023136"/>
    </source>
</evidence>
<dbReference type="OrthoDB" id="440755at2759"/>
<evidence type="ECO:0000256" key="4">
    <source>
        <dbReference type="ARBA" id="ARBA00022989"/>
    </source>
</evidence>
<evidence type="ECO:0000256" key="3">
    <source>
        <dbReference type="ARBA" id="ARBA00022692"/>
    </source>
</evidence>
<keyword evidence="5 6" id="KW-0472">Membrane</keyword>
<keyword evidence="9" id="KW-1185">Reference proteome</keyword>
<dbReference type="SUPFAM" id="SSF103473">
    <property type="entry name" value="MFS general substrate transporter"/>
    <property type="match status" value="1"/>
</dbReference>
<feature type="transmembrane region" description="Helical" evidence="6">
    <location>
        <begin position="243"/>
        <end position="265"/>
    </location>
</feature>
<dbReference type="InterPro" id="IPR020846">
    <property type="entry name" value="MFS_dom"/>
</dbReference>
<feature type="transmembrane region" description="Helical" evidence="6">
    <location>
        <begin position="116"/>
        <end position="133"/>
    </location>
</feature>
<dbReference type="PANTHER" id="PTHR42718">
    <property type="entry name" value="MAJOR FACILITATOR SUPERFAMILY MULTIDRUG TRANSPORTER MFSC"/>
    <property type="match status" value="1"/>
</dbReference>
<dbReference type="InterPro" id="IPR011701">
    <property type="entry name" value="MFS"/>
</dbReference>
<feature type="transmembrane region" description="Helical" evidence="6">
    <location>
        <begin position="145"/>
        <end position="164"/>
    </location>
</feature>
<feature type="transmembrane region" description="Helical" evidence="6">
    <location>
        <begin position="308"/>
        <end position="327"/>
    </location>
</feature>
<feature type="transmembrane region" description="Helical" evidence="6">
    <location>
        <begin position="12"/>
        <end position="30"/>
    </location>
</feature>
<evidence type="ECO:0000256" key="2">
    <source>
        <dbReference type="ARBA" id="ARBA00022448"/>
    </source>
</evidence>
<dbReference type="GeneID" id="30179113"/>
<dbReference type="PANTHER" id="PTHR42718:SF9">
    <property type="entry name" value="MAJOR FACILITATOR SUPERFAMILY MULTIDRUG TRANSPORTER MFSC"/>
    <property type="match status" value="1"/>
</dbReference>
<feature type="domain" description="Major facilitator superfamily (MFS) profile" evidence="7">
    <location>
        <begin position="15"/>
        <end position="457"/>
    </location>
</feature>
<dbReference type="RefSeq" id="XP_019015246.1">
    <property type="nucleotide sequence ID" value="XM_019162426.1"/>
</dbReference>
<evidence type="ECO:0000259" key="7">
    <source>
        <dbReference type="PROSITE" id="PS50850"/>
    </source>
</evidence>
<evidence type="ECO:0000313" key="9">
    <source>
        <dbReference type="Proteomes" id="UP000094455"/>
    </source>
</evidence>
<dbReference type="InterPro" id="IPR036259">
    <property type="entry name" value="MFS_trans_sf"/>
</dbReference>
<feature type="transmembrane region" description="Helical" evidence="6">
    <location>
        <begin position="365"/>
        <end position="386"/>
    </location>
</feature>
<protein>
    <recommendedName>
        <fullName evidence="7">Major facilitator superfamily (MFS) profile domain-containing protein</fullName>
    </recommendedName>
</protein>
<dbReference type="Pfam" id="PF07690">
    <property type="entry name" value="MFS_1"/>
    <property type="match status" value="1"/>
</dbReference>
<gene>
    <name evidence="8" type="ORF">PICMEDRAFT_26003</name>
</gene>
<dbReference type="GO" id="GO:0022857">
    <property type="term" value="F:transmembrane transporter activity"/>
    <property type="evidence" value="ECO:0007669"/>
    <property type="project" value="InterPro"/>
</dbReference>
<accession>A0A1E3NFL5</accession>
<dbReference type="PROSITE" id="PS50850">
    <property type="entry name" value="MFS"/>
    <property type="match status" value="1"/>
</dbReference>
<feature type="transmembrane region" description="Helical" evidence="6">
    <location>
        <begin position="50"/>
        <end position="69"/>
    </location>
</feature>
<evidence type="ECO:0000256" key="1">
    <source>
        <dbReference type="ARBA" id="ARBA00004141"/>
    </source>
</evidence>
<feature type="transmembrane region" description="Helical" evidence="6">
    <location>
        <begin position="81"/>
        <end position="110"/>
    </location>
</feature>
<dbReference type="EMBL" id="KV454009">
    <property type="protein sequence ID" value="ODQ44133.1"/>
    <property type="molecule type" value="Genomic_DNA"/>
</dbReference>
<dbReference type="GO" id="GO:0016020">
    <property type="term" value="C:membrane"/>
    <property type="evidence" value="ECO:0007669"/>
    <property type="project" value="UniProtKB-SubCell"/>
</dbReference>
<feature type="non-terminal residue" evidence="8">
    <location>
        <position position="1"/>
    </location>
</feature>
<keyword evidence="2" id="KW-0813">Transport</keyword>
<dbReference type="STRING" id="763406.A0A1E3NFL5"/>
<organism evidence="8 9">
    <name type="scientific">Pichia membranifaciens NRRL Y-2026</name>
    <dbReference type="NCBI Taxonomy" id="763406"/>
    <lineage>
        <taxon>Eukaryota</taxon>
        <taxon>Fungi</taxon>
        <taxon>Dikarya</taxon>
        <taxon>Ascomycota</taxon>
        <taxon>Saccharomycotina</taxon>
        <taxon>Pichiomycetes</taxon>
        <taxon>Pichiales</taxon>
        <taxon>Pichiaceae</taxon>
        <taxon>Pichia</taxon>
    </lineage>
</organism>
<dbReference type="Gene3D" id="1.20.1250.20">
    <property type="entry name" value="MFS general substrate transporter like domains"/>
    <property type="match status" value="1"/>
</dbReference>